<sequence length="61" mass="7563">MSININIIYRQNFSQKNFFRHCIYRFSFKQISKKSSHFLYKICFISNFSVINFFGIFYRQT</sequence>
<evidence type="ECO:0000313" key="2">
    <source>
        <dbReference type="EMBL" id="CAD2165428.1"/>
    </source>
</evidence>
<gene>
    <name evidence="2" type="ORF">MENT_LOCUS17167</name>
</gene>
<evidence type="ECO:0000256" key="1">
    <source>
        <dbReference type="SAM" id="Phobius"/>
    </source>
</evidence>
<dbReference type="EMBL" id="CAJEWN010000110">
    <property type="protein sequence ID" value="CAD2165428.1"/>
    <property type="molecule type" value="Genomic_DNA"/>
</dbReference>
<accession>A0A6V7UTD0</accession>
<comment type="caution">
    <text evidence="2">The sequence shown here is derived from an EMBL/GenBank/DDBJ whole genome shotgun (WGS) entry which is preliminary data.</text>
</comment>
<name>A0A6V7UTD0_MELEN</name>
<dbReference type="Proteomes" id="UP000580250">
    <property type="component" value="Unassembled WGS sequence"/>
</dbReference>
<evidence type="ECO:0000313" key="3">
    <source>
        <dbReference type="Proteomes" id="UP000580250"/>
    </source>
</evidence>
<reference evidence="2 3" key="1">
    <citation type="submission" date="2020-08" db="EMBL/GenBank/DDBJ databases">
        <authorList>
            <person name="Koutsovoulos G."/>
            <person name="Danchin GJ E."/>
        </authorList>
    </citation>
    <scope>NUCLEOTIDE SEQUENCE [LARGE SCALE GENOMIC DNA]</scope>
</reference>
<keyword evidence="1" id="KW-0472">Membrane</keyword>
<feature type="transmembrane region" description="Helical" evidence="1">
    <location>
        <begin position="38"/>
        <end position="58"/>
    </location>
</feature>
<dbReference type="AlphaFoldDB" id="A0A6V7UTD0"/>
<organism evidence="2 3">
    <name type="scientific">Meloidogyne enterolobii</name>
    <name type="common">Root-knot nematode worm</name>
    <name type="synonym">Meloidogyne mayaguensis</name>
    <dbReference type="NCBI Taxonomy" id="390850"/>
    <lineage>
        <taxon>Eukaryota</taxon>
        <taxon>Metazoa</taxon>
        <taxon>Ecdysozoa</taxon>
        <taxon>Nematoda</taxon>
        <taxon>Chromadorea</taxon>
        <taxon>Rhabditida</taxon>
        <taxon>Tylenchina</taxon>
        <taxon>Tylenchomorpha</taxon>
        <taxon>Tylenchoidea</taxon>
        <taxon>Meloidogynidae</taxon>
        <taxon>Meloidogyninae</taxon>
        <taxon>Meloidogyne</taxon>
    </lineage>
</organism>
<keyword evidence="1" id="KW-0812">Transmembrane</keyword>
<proteinExistence type="predicted"/>
<protein>
    <submittedName>
        <fullName evidence="2">Uncharacterized protein</fullName>
    </submittedName>
</protein>
<keyword evidence="1" id="KW-1133">Transmembrane helix</keyword>